<feature type="transmembrane region" description="Helical" evidence="8">
    <location>
        <begin position="9"/>
        <end position="26"/>
    </location>
</feature>
<evidence type="ECO:0000256" key="5">
    <source>
        <dbReference type="ARBA" id="ARBA00022692"/>
    </source>
</evidence>
<evidence type="ECO:0000256" key="6">
    <source>
        <dbReference type="ARBA" id="ARBA00022989"/>
    </source>
</evidence>
<evidence type="ECO:0000256" key="7">
    <source>
        <dbReference type="ARBA" id="ARBA00023136"/>
    </source>
</evidence>
<keyword evidence="2" id="KW-1003">Cell membrane</keyword>
<dbReference type="Proteomes" id="UP000229706">
    <property type="component" value="Unassembled WGS sequence"/>
</dbReference>
<accession>A0A2M8DBY7</accession>
<keyword evidence="6 8" id="KW-1133">Transmembrane helix</keyword>
<dbReference type="AlphaFoldDB" id="A0A2M8DBY7"/>
<evidence type="ECO:0000256" key="2">
    <source>
        <dbReference type="ARBA" id="ARBA00022475"/>
    </source>
</evidence>
<dbReference type="PANTHER" id="PTHR33908">
    <property type="entry name" value="MANNOSYLTRANSFERASE YKCB-RELATED"/>
    <property type="match status" value="1"/>
</dbReference>
<keyword evidence="7 8" id="KW-0472">Membrane</keyword>
<comment type="caution">
    <text evidence="10">The sequence shown here is derived from an EMBL/GenBank/DDBJ whole genome shotgun (WGS) entry which is preliminary data.</text>
</comment>
<evidence type="ECO:0000256" key="4">
    <source>
        <dbReference type="ARBA" id="ARBA00022679"/>
    </source>
</evidence>
<evidence type="ECO:0000256" key="8">
    <source>
        <dbReference type="SAM" id="Phobius"/>
    </source>
</evidence>
<dbReference type="GO" id="GO:0009103">
    <property type="term" value="P:lipopolysaccharide biosynthetic process"/>
    <property type="evidence" value="ECO:0007669"/>
    <property type="project" value="UniProtKB-ARBA"/>
</dbReference>
<evidence type="ECO:0000256" key="3">
    <source>
        <dbReference type="ARBA" id="ARBA00022676"/>
    </source>
</evidence>
<feature type="transmembrane region" description="Helical" evidence="8">
    <location>
        <begin position="169"/>
        <end position="185"/>
    </location>
</feature>
<reference evidence="11" key="1">
    <citation type="submission" date="2017-09" db="EMBL/GenBank/DDBJ databases">
        <title>Depth-based differentiation of microbial function through sediment-hosted aquifers and enrichment of novel symbionts in the deep terrestrial subsurface.</title>
        <authorList>
            <person name="Probst A.J."/>
            <person name="Ladd B."/>
            <person name="Jarett J.K."/>
            <person name="Geller-Mcgrath D.E."/>
            <person name="Sieber C.M.K."/>
            <person name="Emerson J.B."/>
            <person name="Anantharaman K."/>
            <person name="Thomas B.C."/>
            <person name="Malmstrom R."/>
            <person name="Stieglmeier M."/>
            <person name="Klingl A."/>
            <person name="Woyke T."/>
            <person name="Ryan C.M."/>
            <person name="Banfield J.F."/>
        </authorList>
    </citation>
    <scope>NUCLEOTIDE SEQUENCE [LARGE SCALE GENOMIC DNA]</scope>
</reference>
<dbReference type="Pfam" id="PF13231">
    <property type="entry name" value="PMT_2"/>
    <property type="match status" value="1"/>
</dbReference>
<protein>
    <recommendedName>
        <fullName evidence="9">Glycosyltransferase RgtA/B/C/D-like domain-containing protein</fullName>
    </recommendedName>
</protein>
<feature type="transmembrane region" description="Helical" evidence="8">
    <location>
        <begin position="374"/>
        <end position="394"/>
    </location>
</feature>
<dbReference type="GO" id="GO:0005886">
    <property type="term" value="C:plasma membrane"/>
    <property type="evidence" value="ECO:0007669"/>
    <property type="project" value="UniProtKB-SubCell"/>
</dbReference>
<sequence length="571" mass="66111">MNKIKINKYLVLLTVIFIVGTFFRFYKLGSIPPGPEWDEASVGYNAFSIAQTGKDEWETRFPLIFQAFGDYKNPLYIYLTAIFIKFFGLNIITIRLTNVLAGSLFILVIYLIGSKIFNKKIGLLASLFLALSPYGFFFSRISGDGIMLSSFLVATGVLMEINYLKSQRFLFFLLSIVFLMLSMFSYNLGRIVSPILLSIFFLINILNSQKLNKKLFLIPLLIILLAFYLIFKQSSLSLSSRMQYVGIFGANKGLALEIDEFRGHDKNNLKSRLLHNKLTFTGITLLGNYLSHFSTDFLLNYKDHGNVSESHTPLLFMILLPFYYTGILFGFKELFKKSPKEKRSQIFILLFVLLIAPLPSTITEGAPSSKRSLAMHGFIELFTAFGLVTTFSLLKHKLKSNKLIVFIIGVLFAINVGTFLYFFYWIYPKQYGYMYAVRENKICEVIKAKYQQYDQFIFSRRIDGVPYIFPLFCLQFPPEKYWQTRQSRFVDGWHYIDAFDKFQFVDVVDEKIFDKLAPNNKIALFTNEEEKKTILPLLIEKKLISPDQQLIMTKSLINNPKLPLYLFTFRL</sequence>
<dbReference type="PANTHER" id="PTHR33908:SF11">
    <property type="entry name" value="MEMBRANE PROTEIN"/>
    <property type="match status" value="1"/>
</dbReference>
<feature type="transmembrane region" description="Helical" evidence="8">
    <location>
        <begin position="137"/>
        <end position="157"/>
    </location>
</feature>
<evidence type="ECO:0000256" key="1">
    <source>
        <dbReference type="ARBA" id="ARBA00004651"/>
    </source>
</evidence>
<keyword evidence="3" id="KW-0328">Glycosyltransferase</keyword>
<evidence type="ECO:0000259" key="9">
    <source>
        <dbReference type="Pfam" id="PF13231"/>
    </source>
</evidence>
<proteinExistence type="predicted"/>
<feature type="transmembrane region" description="Helical" evidence="8">
    <location>
        <begin position="215"/>
        <end position="231"/>
    </location>
</feature>
<dbReference type="InterPro" id="IPR050297">
    <property type="entry name" value="LipidA_mod_glycosyltrf_83"/>
</dbReference>
<dbReference type="InterPro" id="IPR038731">
    <property type="entry name" value="RgtA/B/C-like"/>
</dbReference>
<evidence type="ECO:0000313" key="10">
    <source>
        <dbReference type="EMBL" id="PJB87937.1"/>
    </source>
</evidence>
<keyword evidence="5 8" id="KW-0812">Transmembrane</keyword>
<comment type="subcellular location">
    <subcellularLocation>
        <location evidence="1">Cell membrane</location>
        <topology evidence="1">Multi-pass membrane protein</topology>
    </subcellularLocation>
</comment>
<feature type="transmembrane region" description="Helical" evidence="8">
    <location>
        <begin position="314"/>
        <end position="334"/>
    </location>
</feature>
<keyword evidence="4" id="KW-0808">Transferase</keyword>
<feature type="transmembrane region" description="Helical" evidence="8">
    <location>
        <begin position="403"/>
        <end position="427"/>
    </location>
</feature>
<dbReference type="EMBL" id="PFTH01000165">
    <property type="protein sequence ID" value="PJB87937.1"/>
    <property type="molecule type" value="Genomic_DNA"/>
</dbReference>
<organism evidence="10 11">
    <name type="scientific">Candidatus Roizmanbacteria bacterium CG_4_9_14_0_8_um_filter_34_12</name>
    <dbReference type="NCBI Taxonomy" id="1974840"/>
    <lineage>
        <taxon>Bacteria</taxon>
        <taxon>Candidatus Roizmaniibacteriota</taxon>
    </lineage>
</organism>
<feature type="transmembrane region" description="Helical" evidence="8">
    <location>
        <begin position="346"/>
        <end position="362"/>
    </location>
</feature>
<feature type="transmembrane region" description="Helical" evidence="8">
    <location>
        <begin position="99"/>
        <end position="117"/>
    </location>
</feature>
<name>A0A2M8DBY7_9BACT</name>
<feature type="transmembrane region" description="Helical" evidence="8">
    <location>
        <begin position="191"/>
        <end position="208"/>
    </location>
</feature>
<gene>
    <name evidence="10" type="ORF">CO083_04305</name>
</gene>
<feature type="domain" description="Glycosyltransferase RgtA/B/C/D-like" evidence="9">
    <location>
        <begin position="73"/>
        <end position="228"/>
    </location>
</feature>
<evidence type="ECO:0000313" key="11">
    <source>
        <dbReference type="Proteomes" id="UP000229706"/>
    </source>
</evidence>
<dbReference type="GO" id="GO:0016763">
    <property type="term" value="F:pentosyltransferase activity"/>
    <property type="evidence" value="ECO:0007669"/>
    <property type="project" value="TreeGrafter"/>
</dbReference>